<accession>A0A1I2AYF0</accession>
<dbReference type="AlphaFoldDB" id="A0A1I2AYF0"/>
<keyword evidence="2" id="KW-0489">Methyltransferase</keyword>
<dbReference type="STRING" id="1003.SAMN04488541_100227"/>
<sequence>MNDKNIDFYKKINLDKFKEFARLMGLDTKIDIDFIYPYIQSAKILVELGAGYGRVIEALLEKGFQGQIVAFERVSELMNHLRSQFDNEKFNRKITLIEADFKYYPFPEKVDVVLWLWSGFLEYSKIEQIQNVKRIYANLTDKGVLVIEIPIEVKHLGKHEDHQIIKVETEWGTIEAYMPRYEELLDYAAQAGFAGVERLDYATTTNLKRAIYIFRK</sequence>
<dbReference type="Gene3D" id="3.40.50.150">
    <property type="entry name" value="Vaccinia Virus protein VP39"/>
    <property type="match status" value="1"/>
</dbReference>
<dbReference type="OrthoDB" id="938544at2"/>
<dbReference type="Pfam" id="PF13649">
    <property type="entry name" value="Methyltransf_25"/>
    <property type="match status" value="1"/>
</dbReference>
<feature type="domain" description="Methyltransferase" evidence="1">
    <location>
        <begin position="46"/>
        <end position="143"/>
    </location>
</feature>
<dbReference type="Proteomes" id="UP000199513">
    <property type="component" value="Unassembled WGS sequence"/>
</dbReference>
<dbReference type="SUPFAM" id="SSF53335">
    <property type="entry name" value="S-adenosyl-L-methionine-dependent methyltransferases"/>
    <property type="match status" value="1"/>
</dbReference>
<dbReference type="InterPro" id="IPR029063">
    <property type="entry name" value="SAM-dependent_MTases_sf"/>
</dbReference>
<dbReference type="GO" id="GO:0032259">
    <property type="term" value="P:methylation"/>
    <property type="evidence" value="ECO:0007669"/>
    <property type="project" value="UniProtKB-KW"/>
</dbReference>
<dbReference type="CDD" id="cd02440">
    <property type="entry name" value="AdoMet_MTases"/>
    <property type="match status" value="1"/>
</dbReference>
<organism evidence="2 3">
    <name type="scientific">Thermoflexibacter ruber</name>
    <dbReference type="NCBI Taxonomy" id="1003"/>
    <lineage>
        <taxon>Bacteria</taxon>
        <taxon>Pseudomonadati</taxon>
        <taxon>Bacteroidota</taxon>
        <taxon>Cytophagia</taxon>
        <taxon>Cytophagales</taxon>
        <taxon>Thermoflexibacteraceae</taxon>
        <taxon>Thermoflexibacter</taxon>
    </lineage>
</organism>
<reference evidence="2 3" key="1">
    <citation type="submission" date="2016-10" db="EMBL/GenBank/DDBJ databases">
        <authorList>
            <person name="de Groot N.N."/>
        </authorList>
    </citation>
    <scope>NUCLEOTIDE SEQUENCE [LARGE SCALE GENOMIC DNA]</scope>
    <source>
        <strain>GEY</strain>
        <strain evidence="3">DSM 9560</strain>
    </source>
</reference>
<protein>
    <submittedName>
        <fullName evidence="2">Methyltransferase domain-containing protein</fullName>
    </submittedName>
</protein>
<evidence type="ECO:0000313" key="3">
    <source>
        <dbReference type="Proteomes" id="UP000199513"/>
    </source>
</evidence>
<keyword evidence="3" id="KW-1185">Reference proteome</keyword>
<dbReference type="EMBL" id="FONY01000002">
    <property type="protein sequence ID" value="SFE48013.1"/>
    <property type="molecule type" value="Genomic_DNA"/>
</dbReference>
<dbReference type="RefSeq" id="WP_091538651.1">
    <property type="nucleotide sequence ID" value="NZ_FONY01000002.1"/>
</dbReference>
<name>A0A1I2AYF0_9BACT</name>
<proteinExistence type="predicted"/>
<keyword evidence="2" id="KW-0808">Transferase</keyword>
<dbReference type="GO" id="GO:0008168">
    <property type="term" value="F:methyltransferase activity"/>
    <property type="evidence" value="ECO:0007669"/>
    <property type="project" value="UniProtKB-KW"/>
</dbReference>
<evidence type="ECO:0000313" key="2">
    <source>
        <dbReference type="EMBL" id="SFE48013.1"/>
    </source>
</evidence>
<evidence type="ECO:0000259" key="1">
    <source>
        <dbReference type="Pfam" id="PF13649"/>
    </source>
</evidence>
<gene>
    <name evidence="2" type="ORF">SAMN04488541_100227</name>
</gene>
<dbReference type="InterPro" id="IPR041698">
    <property type="entry name" value="Methyltransf_25"/>
</dbReference>